<organism evidence="1 2">
    <name type="scientific">Mythimna loreyi</name>
    <dbReference type="NCBI Taxonomy" id="667449"/>
    <lineage>
        <taxon>Eukaryota</taxon>
        <taxon>Metazoa</taxon>
        <taxon>Ecdysozoa</taxon>
        <taxon>Arthropoda</taxon>
        <taxon>Hexapoda</taxon>
        <taxon>Insecta</taxon>
        <taxon>Pterygota</taxon>
        <taxon>Neoptera</taxon>
        <taxon>Endopterygota</taxon>
        <taxon>Lepidoptera</taxon>
        <taxon>Glossata</taxon>
        <taxon>Ditrysia</taxon>
        <taxon>Noctuoidea</taxon>
        <taxon>Noctuidae</taxon>
        <taxon>Noctuinae</taxon>
        <taxon>Hadenini</taxon>
        <taxon>Mythimna</taxon>
    </lineage>
</organism>
<dbReference type="EMBL" id="CM056785">
    <property type="protein sequence ID" value="KAJ8727808.1"/>
    <property type="molecule type" value="Genomic_DNA"/>
</dbReference>
<sequence length="359" mass="39255">MSDSDIGTHVPLSEVGCEKQLDEDTQPHNQPSNSGLLTNMEALLTRLLAMPQQTSQPVATSNAVQLIKFNPDDEDADVMGWCRVSELIINSKNLSGVELLVALTTALKGRAAAVLTKLRLEDLTWEVVKQTLLAKFAEPKLIQDHFDEVLRFQIGTKETASESAMRLGALIERIPKVEMSEEAITGFVISILSSKDHMIRRELNSYPITTRAQLFRTLGGVSLKRRSEDNDGNDNKAKRPRLSDSKFNGKCHRCGVPGYKIADCKRRRDDSANRADGSTDQTKDKSAPITCFSCGKPGHVSTSCPEKRGSAAVREVNTCEHKTSRGKLTTASGIHVRPRTGDCQSGRVGAPLAPSSSRD</sequence>
<name>A0ACC2QZ13_9NEOP</name>
<gene>
    <name evidence="1" type="ORF">PYW08_016193</name>
</gene>
<protein>
    <submittedName>
        <fullName evidence="1">Uncharacterized protein</fullName>
    </submittedName>
</protein>
<evidence type="ECO:0000313" key="2">
    <source>
        <dbReference type="Proteomes" id="UP001231649"/>
    </source>
</evidence>
<dbReference type="Proteomes" id="UP001231649">
    <property type="component" value="Chromosome 9"/>
</dbReference>
<keyword evidence="2" id="KW-1185">Reference proteome</keyword>
<reference evidence="1" key="1">
    <citation type="submission" date="2023-03" db="EMBL/GenBank/DDBJ databases">
        <title>Chromosome-level genomes of two armyworms, Mythimna separata and Mythimna loreyi, provide insights into the biosynthesis and reception of sex pheromones.</title>
        <authorList>
            <person name="Zhao H."/>
        </authorList>
    </citation>
    <scope>NUCLEOTIDE SEQUENCE</scope>
    <source>
        <strain evidence="1">BeijingLab</strain>
    </source>
</reference>
<evidence type="ECO:0000313" key="1">
    <source>
        <dbReference type="EMBL" id="KAJ8727808.1"/>
    </source>
</evidence>
<accession>A0ACC2QZ13</accession>
<proteinExistence type="predicted"/>
<comment type="caution">
    <text evidence="1">The sequence shown here is derived from an EMBL/GenBank/DDBJ whole genome shotgun (WGS) entry which is preliminary data.</text>
</comment>